<proteinExistence type="predicted"/>
<protein>
    <submittedName>
        <fullName evidence="1">Uncharacterized protein</fullName>
    </submittedName>
</protein>
<name>A0AAF0R5F8_SOLVR</name>
<reference evidence="1" key="1">
    <citation type="submission" date="2023-08" db="EMBL/GenBank/DDBJ databases">
        <title>A de novo genome assembly of Solanum verrucosum Schlechtendal, a Mexican diploid species geographically isolated from the other diploid A-genome species in potato relatives.</title>
        <authorList>
            <person name="Hosaka K."/>
        </authorList>
    </citation>
    <scope>NUCLEOTIDE SEQUENCE</scope>
    <source>
        <tissue evidence="1">Young leaves</tissue>
    </source>
</reference>
<organism evidence="1 2">
    <name type="scientific">Solanum verrucosum</name>
    <dbReference type="NCBI Taxonomy" id="315347"/>
    <lineage>
        <taxon>Eukaryota</taxon>
        <taxon>Viridiplantae</taxon>
        <taxon>Streptophyta</taxon>
        <taxon>Embryophyta</taxon>
        <taxon>Tracheophyta</taxon>
        <taxon>Spermatophyta</taxon>
        <taxon>Magnoliopsida</taxon>
        <taxon>eudicotyledons</taxon>
        <taxon>Gunneridae</taxon>
        <taxon>Pentapetalae</taxon>
        <taxon>asterids</taxon>
        <taxon>lamiids</taxon>
        <taxon>Solanales</taxon>
        <taxon>Solanaceae</taxon>
        <taxon>Solanoideae</taxon>
        <taxon>Solaneae</taxon>
        <taxon>Solanum</taxon>
    </lineage>
</organism>
<accession>A0AAF0R5F8</accession>
<dbReference type="PROSITE" id="PS51257">
    <property type="entry name" value="PROKAR_LIPOPROTEIN"/>
    <property type="match status" value="1"/>
</dbReference>
<evidence type="ECO:0000313" key="1">
    <source>
        <dbReference type="EMBL" id="WMV33015.1"/>
    </source>
</evidence>
<gene>
    <name evidence="1" type="ORF">MTR67_026400</name>
</gene>
<keyword evidence="2" id="KW-1185">Reference proteome</keyword>
<dbReference type="Proteomes" id="UP001234989">
    <property type="component" value="Chromosome 6"/>
</dbReference>
<dbReference type="AlphaFoldDB" id="A0AAF0R5F8"/>
<sequence length="69" mass="7679">MQRDYDMNMLYHPGKANVVDDALSILSMGSVACVEEERKELAKDVHRLARLGIGLTDMPYGGVIVQNRS</sequence>
<evidence type="ECO:0000313" key="2">
    <source>
        <dbReference type="Proteomes" id="UP001234989"/>
    </source>
</evidence>
<dbReference type="EMBL" id="CP133617">
    <property type="protein sequence ID" value="WMV33015.1"/>
    <property type="molecule type" value="Genomic_DNA"/>
</dbReference>